<accession>A0ACB6ZEV0</accession>
<reference evidence="1" key="2">
    <citation type="journal article" date="2020" name="Nat. Commun.">
        <title>Large-scale genome sequencing of mycorrhizal fungi provides insights into the early evolution of symbiotic traits.</title>
        <authorList>
            <person name="Miyauchi S."/>
            <person name="Kiss E."/>
            <person name="Kuo A."/>
            <person name="Drula E."/>
            <person name="Kohler A."/>
            <person name="Sanchez-Garcia M."/>
            <person name="Morin E."/>
            <person name="Andreopoulos B."/>
            <person name="Barry K.W."/>
            <person name="Bonito G."/>
            <person name="Buee M."/>
            <person name="Carver A."/>
            <person name="Chen C."/>
            <person name="Cichocki N."/>
            <person name="Clum A."/>
            <person name="Culley D."/>
            <person name="Crous P.W."/>
            <person name="Fauchery L."/>
            <person name="Girlanda M."/>
            <person name="Hayes R.D."/>
            <person name="Keri Z."/>
            <person name="LaButti K."/>
            <person name="Lipzen A."/>
            <person name="Lombard V."/>
            <person name="Magnuson J."/>
            <person name="Maillard F."/>
            <person name="Murat C."/>
            <person name="Nolan M."/>
            <person name="Ohm R.A."/>
            <person name="Pangilinan J."/>
            <person name="Pereira M.F."/>
            <person name="Perotto S."/>
            <person name="Peter M."/>
            <person name="Pfister S."/>
            <person name="Riley R."/>
            <person name="Sitrit Y."/>
            <person name="Stielow J.B."/>
            <person name="Szollosi G."/>
            <person name="Zifcakova L."/>
            <person name="Stursova M."/>
            <person name="Spatafora J.W."/>
            <person name="Tedersoo L."/>
            <person name="Vaario L.M."/>
            <person name="Yamada A."/>
            <person name="Yan M."/>
            <person name="Wang P."/>
            <person name="Xu J."/>
            <person name="Bruns T."/>
            <person name="Baldrian P."/>
            <person name="Vilgalys R."/>
            <person name="Dunand C."/>
            <person name="Henrissat B."/>
            <person name="Grigoriev I.V."/>
            <person name="Hibbett D."/>
            <person name="Nagy L.G."/>
            <person name="Martin F.M."/>
        </authorList>
    </citation>
    <scope>NUCLEOTIDE SEQUENCE</scope>
    <source>
        <strain evidence="1">P2</strain>
    </source>
</reference>
<dbReference type="EMBL" id="MU118028">
    <property type="protein sequence ID" value="KAF9647686.1"/>
    <property type="molecule type" value="Genomic_DNA"/>
</dbReference>
<proteinExistence type="predicted"/>
<name>A0ACB6ZEV0_THEGA</name>
<reference evidence="1" key="1">
    <citation type="submission" date="2019-10" db="EMBL/GenBank/DDBJ databases">
        <authorList>
            <consortium name="DOE Joint Genome Institute"/>
            <person name="Kuo A."/>
            <person name="Miyauchi S."/>
            <person name="Kiss E."/>
            <person name="Drula E."/>
            <person name="Kohler A."/>
            <person name="Sanchez-Garcia M."/>
            <person name="Andreopoulos B."/>
            <person name="Barry K.W."/>
            <person name="Bonito G."/>
            <person name="Buee M."/>
            <person name="Carver A."/>
            <person name="Chen C."/>
            <person name="Cichocki N."/>
            <person name="Clum A."/>
            <person name="Culley D."/>
            <person name="Crous P.W."/>
            <person name="Fauchery L."/>
            <person name="Girlanda M."/>
            <person name="Hayes R."/>
            <person name="Keri Z."/>
            <person name="Labutti K."/>
            <person name="Lipzen A."/>
            <person name="Lombard V."/>
            <person name="Magnuson J."/>
            <person name="Maillard F."/>
            <person name="Morin E."/>
            <person name="Murat C."/>
            <person name="Nolan M."/>
            <person name="Ohm R."/>
            <person name="Pangilinan J."/>
            <person name="Pereira M."/>
            <person name="Perotto S."/>
            <person name="Peter M."/>
            <person name="Riley R."/>
            <person name="Sitrit Y."/>
            <person name="Stielow B."/>
            <person name="Szollosi G."/>
            <person name="Zifcakova L."/>
            <person name="Stursova M."/>
            <person name="Spatafora J.W."/>
            <person name="Tedersoo L."/>
            <person name="Vaario L.-M."/>
            <person name="Yamada A."/>
            <person name="Yan M."/>
            <person name="Wang P."/>
            <person name="Xu J."/>
            <person name="Bruns T."/>
            <person name="Baldrian P."/>
            <person name="Vilgalys R."/>
            <person name="Henrissat B."/>
            <person name="Grigoriev I.V."/>
            <person name="Hibbett D."/>
            <person name="Nagy L.G."/>
            <person name="Martin F.M."/>
        </authorList>
    </citation>
    <scope>NUCLEOTIDE SEQUENCE</scope>
    <source>
        <strain evidence="1">P2</strain>
    </source>
</reference>
<comment type="caution">
    <text evidence="1">The sequence shown here is derived from an EMBL/GenBank/DDBJ whole genome shotgun (WGS) entry which is preliminary data.</text>
</comment>
<sequence>MKILRPPDGSNRTRMLALMQCISSTIATYQILLVVPRGRAKATIVDEAHRDAAAPSYHHYIFTSTRALGNSYGAPCGYGETASTSQNNKITERTGPRWGPAMDIWCLGCMMYEFATGHCLYKPEVADDLPYNIIHLAQMTQRTSGQDYDDLALEQYEIREERRNLNRKEMYRNIFNFIQLLGNNP</sequence>
<evidence type="ECO:0000313" key="2">
    <source>
        <dbReference type="Proteomes" id="UP000886501"/>
    </source>
</evidence>
<gene>
    <name evidence="1" type="ORF">BDM02DRAFT_2528534</name>
</gene>
<protein>
    <submittedName>
        <fullName evidence="1">Uncharacterized protein</fullName>
    </submittedName>
</protein>
<organism evidence="1 2">
    <name type="scientific">Thelephora ganbajun</name>
    <name type="common">Ganba fungus</name>
    <dbReference type="NCBI Taxonomy" id="370292"/>
    <lineage>
        <taxon>Eukaryota</taxon>
        <taxon>Fungi</taxon>
        <taxon>Dikarya</taxon>
        <taxon>Basidiomycota</taxon>
        <taxon>Agaricomycotina</taxon>
        <taxon>Agaricomycetes</taxon>
        <taxon>Thelephorales</taxon>
        <taxon>Thelephoraceae</taxon>
        <taxon>Thelephora</taxon>
    </lineage>
</organism>
<evidence type="ECO:0000313" key="1">
    <source>
        <dbReference type="EMBL" id="KAF9647686.1"/>
    </source>
</evidence>
<keyword evidence="2" id="KW-1185">Reference proteome</keyword>
<dbReference type="Proteomes" id="UP000886501">
    <property type="component" value="Unassembled WGS sequence"/>
</dbReference>